<dbReference type="EMBL" id="CP003607">
    <property type="protein sequence ID" value="AFY82418.1"/>
    <property type="molecule type" value="Genomic_DNA"/>
</dbReference>
<dbReference type="RefSeq" id="WP_015149056.1">
    <property type="nucleotide sequence ID" value="NC_019693.1"/>
</dbReference>
<dbReference type="NCBIfam" id="TIGR02595">
    <property type="entry name" value="PEP_CTERM"/>
    <property type="match status" value="1"/>
</dbReference>
<dbReference type="InParanoid" id="K9TJ47"/>
<dbReference type="HOGENOM" id="CLU_1303881_0_0_3"/>
<sequence>MTYFWNLENREPQDLYGHQIESLSGGFLSIKSTTNSNAEAISLPFIWGRGGSFTRSHRWIDPDENFTNTFGQRPDDVYWWQLRSLASSSNNTNGGINLTSVNHQEVSSEDNIFLVLAQNDILDPFINTANPIRFRSENPLTDETIFNRLFTQDYQVVEVTEISFEETETNSPVTSVPEPSSYVGVLVLGILGVGLALKRQLGTMRSRSSSV</sequence>
<organism evidence="1 2">
    <name type="scientific">Oscillatoria acuminata PCC 6304</name>
    <dbReference type="NCBI Taxonomy" id="56110"/>
    <lineage>
        <taxon>Bacteria</taxon>
        <taxon>Bacillati</taxon>
        <taxon>Cyanobacteriota</taxon>
        <taxon>Cyanophyceae</taxon>
        <taxon>Oscillatoriophycideae</taxon>
        <taxon>Oscillatoriales</taxon>
        <taxon>Oscillatoriaceae</taxon>
        <taxon>Oscillatoria</taxon>
    </lineage>
</organism>
<protein>
    <submittedName>
        <fullName evidence="1">PEP-CTERM putative exosortase interaction domain-containing protein</fullName>
    </submittedName>
</protein>
<gene>
    <name evidence="1" type="ORF">Oscil6304_2816</name>
</gene>
<keyword evidence="2" id="KW-1185">Reference proteome</keyword>
<dbReference type="InterPro" id="IPR013424">
    <property type="entry name" value="Ice-binding_C"/>
</dbReference>
<dbReference type="KEGG" id="oac:Oscil6304_2816"/>
<reference evidence="1 2" key="1">
    <citation type="submission" date="2012-06" db="EMBL/GenBank/DDBJ databases">
        <title>Finished chromosome of genome of Oscillatoria acuminata PCC 6304.</title>
        <authorList>
            <consortium name="US DOE Joint Genome Institute"/>
            <person name="Gugger M."/>
            <person name="Coursin T."/>
            <person name="Rippka R."/>
            <person name="Tandeau De Marsac N."/>
            <person name="Huntemann M."/>
            <person name="Wei C.-L."/>
            <person name="Han J."/>
            <person name="Detter J.C."/>
            <person name="Han C."/>
            <person name="Tapia R."/>
            <person name="Davenport K."/>
            <person name="Daligault H."/>
            <person name="Erkkila T."/>
            <person name="Gu W."/>
            <person name="Munk A.C.C."/>
            <person name="Teshima H."/>
            <person name="Xu Y."/>
            <person name="Chain P."/>
            <person name="Chen A."/>
            <person name="Krypides N."/>
            <person name="Mavromatis K."/>
            <person name="Markowitz V."/>
            <person name="Szeto E."/>
            <person name="Ivanova N."/>
            <person name="Mikhailova N."/>
            <person name="Ovchinnikova G."/>
            <person name="Pagani I."/>
            <person name="Pati A."/>
            <person name="Goodwin L."/>
            <person name="Peters L."/>
            <person name="Pitluck S."/>
            <person name="Woyke T."/>
            <person name="Kerfeld C."/>
        </authorList>
    </citation>
    <scope>NUCLEOTIDE SEQUENCE [LARGE SCALE GENOMIC DNA]</scope>
    <source>
        <strain evidence="1 2">PCC 6304</strain>
    </source>
</reference>
<name>K9TJ47_9CYAN</name>
<dbReference type="Proteomes" id="UP000010367">
    <property type="component" value="Chromosome"/>
</dbReference>
<accession>K9TJ47</accession>
<evidence type="ECO:0000313" key="1">
    <source>
        <dbReference type="EMBL" id="AFY82418.1"/>
    </source>
</evidence>
<evidence type="ECO:0000313" key="2">
    <source>
        <dbReference type="Proteomes" id="UP000010367"/>
    </source>
</evidence>
<dbReference type="AlphaFoldDB" id="K9TJ47"/>
<dbReference type="STRING" id="56110.Oscil6304_2816"/>
<proteinExistence type="predicted"/>